<dbReference type="PRINTS" id="PR00625">
    <property type="entry name" value="JDOMAIN"/>
</dbReference>
<protein>
    <submittedName>
        <fullName evidence="2">J domain-containing protein</fullName>
    </submittedName>
</protein>
<dbReference type="AlphaFoldDB" id="A0A9D9E2B7"/>
<evidence type="ECO:0000313" key="2">
    <source>
        <dbReference type="EMBL" id="MBO8435809.1"/>
    </source>
</evidence>
<dbReference type="PANTHER" id="PTHR24074">
    <property type="entry name" value="CO-CHAPERONE PROTEIN DJLA"/>
    <property type="match status" value="1"/>
</dbReference>
<organism evidence="2 3">
    <name type="scientific">Candidatus Ornithospirochaeta stercoripullorum</name>
    <dbReference type="NCBI Taxonomy" id="2840899"/>
    <lineage>
        <taxon>Bacteria</taxon>
        <taxon>Pseudomonadati</taxon>
        <taxon>Spirochaetota</taxon>
        <taxon>Spirochaetia</taxon>
        <taxon>Spirochaetales</taxon>
        <taxon>Spirochaetaceae</taxon>
        <taxon>Spirochaetaceae incertae sedis</taxon>
        <taxon>Candidatus Ornithospirochaeta</taxon>
    </lineage>
</organism>
<feature type="domain" description="J" evidence="1">
    <location>
        <begin position="3"/>
        <end position="69"/>
    </location>
</feature>
<dbReference type="SUPFAM" id="SSF46565">
    <property type="entry name" value="Chaperone J-domain"/>
    <property type="match status" value="1"/>
</dbReference>
<dbReference type="SUPFAM" id="SSF48452">
    <property type="entry name" value="TPR-like"/>
    <property type="match status" value="1"/>
</dbReference>
<reference evidence="2" key="1">
    <citation type="submission" date="2020-10" db="EMBL/GenBank/DDBJ databases">
        <authorList>
            <person name="Gilroy R."/>
        </authorList>
    </citation>
    <scope>NUCLEOTIDE SEQUENCE</scope>
    <source>
        <strain evidence="2">7293</strain>
    </source>
</reference>
<dbReference type="InterPro" id="IPR011990">
    <property type="entry name" value="TPR-like_helical_dom_sf"/>
</dbReference>
<comment type="caution">
    <text evidence="2">The sequence shown here is derived from an EMBL/GenBank/DDBJ whole genome shotgun (WGS) entry which is preliminary data.</text>
</comment>
<dbReference type="InterPro" id="IPR036869">
    <property type="entry name" value="J_dom_sf"/>
</dbReference>
<name>A0A9D9E2B7_9SPIO</name>
<dbReference type="Pfam" id="PF00226">
    <property type="entry name" value="DnaJ"/>
    <property type="match status" value="1"/>
</dbReference>
<evidence type="ECO:0000259" key="1">
    <source>
        <dbReference type="PROSITE" id="PS50076"/>
    </source>
</evidence>
<dbReference type="CDD" id="cd06257">
    <property type="entry name" value="DnaJ"/>
    <property type="match status" value="1"/>
</dbReference>
<dbReference type="EMBL" id="JADIMT010000033">
    <property type="protein sequence ID" value="MBO8435809.1"/>
    <property type="molecule type" value="Genomic_DNA"/>
</dbReference>
<dbReference type="InterPro" id="IPR050817">
    <property type="entry name" value="DjlA_DnaK_co-chaperone"/>
</dbReference>
<dbReference type="InterPro" id="IPR001623">
    <property type="entry name" value="DnaJ_domain"/>
</dbReference>
<evidence type="ECO:0000313" key="3">
    <source>
        <dbReference type="Proteomes" id="UP000823615"/>
    </source>
</evidence>
<dbReference type="SMART" id="SM00271">
    <property type="entry name" value="DnaJ"/>
    <property type="match status" value="1"/>
</dbReference>
<dbReference type="Proteomes" id="UP000823615">
    <property type="component" value="Unassembled WGS sequence"/>
</dbReference>
<gene>
    <name evidence="2" type="ORF">IAA97_02365</name>
</gene>
<sequence>MSDPYSVLGLKPDASDEEVKKAYKTLAKRYHPDVAGNSPEAARKMQEINAAYDQIINHKESFSSQSSYGYGYGGYRAQGEEEPNELRAAVAYINARRFVEALNALQGIPESRRSGRWYYLASYAEAHIGDSTGALRDINIAIEKEPGNISYLAFRDRLTGRRTAYEDYSRSFGGFGTGFFPCCFPFFPCCCII</sequence>
<dbReference type="Gene3D" id="1.10.287.110">
    <property type="entry name" value="DnaJ domain"/>
    <property type="match status" value="1"/>
</dbReference>
<proteinExistence type="predicted"/>
<accession>A0A9D9E2B7</accession>
<dbReference type="PROSITE" id="PS50076">
    <property type="entry name" value="DNAJ_2"/>
    <property type="match status" value="1"/>
</dbReference>
<reference evidence="2" key="2">
    <citation type="journal article" date="2021" name="PeerJ">
        <title>Extensive microbial diversity within the chicken gut microbiome revealed by metagenomics and culture.</title>
        <authorList>
            <person name="Gilroy R."/>
            <person name="Ravi A."/>
            <person name="Getino M."/>
            <person name="Pursley I."/>
            <person name="Horton D.L."/>
            <person name="Alikhan N.F."/>
            <person name="Baker D."/>
            <person name="Gharbi K."/>
            <person name="Hall N."/>
            <person name="Watson M."/>
            <person name="Adriaenssens E.M."/>
            <person name="Foster-Nyarko E."/>
            <person name="Jarju S."/>
            <person name="Secka A."/>
            <person name="Antonio M."/>
            <person name="Oren A."/>
            <person name="Chaudhuri R.R."/>
            <person name="La Ragione R."/>
            <person name="Hildebrand F."/>
            <person name="Pallen M.J."/>
        </authorList>
    </citation>
    <scope>NUCLEOTIDE SEQUENCE</scope>
    <source>
        <strain evidence="2">7293</strain>
    </source>
</reference>